<evidence type="ECO:0000256" key="3">
    <source>
        <dbReference type="ARBA" id="ARBA00023163"/>
    </source>
</evidence>
<dbReference type="CDD" id="cd06170">
    <property type="entry name" value="LuxR_C_like"/>
    <property type="match status" value="1"/>
</dbReference>
<dbReference type="InterPro" id="IPR000792">
    <property type="entry name" value="Tscrpt_reg_LuxR_C"/>
</dbReference>
<keyword evidence="2" id="KW-0238">DNA-binding</keyword>
<evidence type="ECO:0000259" key="4">
    <source>
        <dbReference type="PROSITE" id="PS50043"/>
    </source>
</evidence>
<dbReference type="GO" id="GO:0003677">
    <property type="term" value="F:DNA binding"/>
    <property type="evidence" value="ECO:0007669"/>
    <property type="project" value="UniProtKB-KW"/>
</dbReference>
<evidence type="ECO:0000256" key="2">
    <source>
        <dbReference type="ARBA" id="ARBA00023125"/>
    </source>
</evidence>
<dbReference type="Gene3D" id="3.30.450.40">
    <property type="match status" value="1"/>
</dbReference>
<dbReference type="Gene3D" id="1.10.10.10">
    <property type="entry name" value="Winged helix-like DNA-binding domain superfamily/Winged helix DNA-binding domain"/>
    <property type="match status" value="1"/>
</dbReference>
<dbReference type="OrthoDB" id="161302at2"/>
<dbReference type="PROSITE" id="PS00622">
    <property type="entry name" value="HTH_LUXR_1"/>
    <property type="match status" value="1"/>
</dbReference>
<dbReference type="PROSITE" id="PS50043">
    <property type="entry name" value="HTH_LUXR_2"/>
    <property type="match status" value="1"/>
</dbReference>
<keyword evidence="3" id="KW-0804">Transcription</keyword>
<dbReference type="Proteomes" id="UP000233750">
    <property type="component" value="Unassembled WGS sequence"/>
</dbReference>
<gene>
    <name evidence="5" type="ORF">ATK30_8243</name>
</gene>
<dbReference type="RefSeq" id="WP_101440014.1">
    <property type="nucleotide sequence ID" value="NZ_PJMY01000003.1"/>
</dbReference>
<proteinExistence type="predicted"/>
<comment type="caution">
    <text evidence="5">The sequence shown here is derived from an EMBL/GenBank/DDBJ whole genome shotgun (WGS) entry which is preliminary data.</text>
</comment>
<name>A0A2N3WTR1_9PSEU</name>
<organism evidence="5 6">
    <name type="scientific">Amycolatopsis echigonensis</name>
    <dbReference type="NCBI Taxonomy" id="2576905"/>
    <lineage>
        <taxon>Bacteria</taxon>
        <taxon>Bacillati</taxon>
        <taxon>Actinomycetota</taxon>
        <taxon>Actinomycetes</taxon>
        <taxon>Pseudonocardiales</taxon>
        <taxon>Pseudonocardiaceae</taxon>
        <taxon>Amycolatopsis</taxon>
    </lineage>
</organism>
<sequence>MSATGFPRLDSVRLSADLADQVRELGLHASSVLDRLLPVGRCAEVLPAKRLLGQVWDATMAQLGAAPGPERLPRLTALLARVRELESRVDDARVADGVSTMRRVRRALTRLHTSSTAEELLSRAAEEACTLGFDRVLVSTVDDATWVLRKMVIEQDPRLAEEMLAAGREAPPRLDGSLVESDVVRQARAGLVYDVQENPRVNRQLVSMSGCTSYAIAPLQAYGKVVGLLHADSYYSPRREVDATDRAVLNLYAEGVSETLARVSVLEGLASLQEGMTRLAADVRIAPPPEPAALPRHPLLSAREVEVIELMARGDANRAIARKLSISEGTVKTHITHILRKLDAANRAEAVAYWLRN</sequence>
<reference evidence="5 6" key="1">
    <citation type="submission" date="2017-12" db="EMBL/GenBank/DDBJ databases">
        <title>Sequencing the genomes of 1000 Actinobacteria strains.</title>
        <authorList>
            <person name="Klenk H.-P."/>
        </authorList>
    </citation>
    <scope>NUCLEOTIDE SEQUENCE [LARGE SCALE GENOMIC DNA]</scope>
    <source>
        <strain evidence="5 6">DSM 45165</strain>
    </source>
</reference>
<dbReference type="InterPro" id="IPR029016">
    <property type="entry name" value="GAF-like_dom_sf"/>
</dbReference>
<feature type="domain" description="HTH luxR-type" evidence="4">
    <location>
        <begin position="293"/>
        <end position="357"/>
    </location>
</feature>
<keyword evidence="1" id="KW-0805">Transcription regulation</keyword>
<dbReference type="InterPro" id="IPR003018">
    <property type="entry name" value="GAF"/>
</dbReference>
<dbReference type="EMBL" id="PJMY01000003">
    <property type="protein sequence ID" value="PKV97268.1"/>
    <property type="molecule type" value="Genomic_DNA"/>
</dbReference>
<dbReference type="SUPFAM" id="SSF46894">
    <property type="entry name" value="C-terminal effector domain of the bipartite response regulators"/>
    <property type="match status" value="1"/>
</dbReference>
<accession>A0A2N3WTR1</accession>
<dbReference type="Pfam" id="PF13185">
    <property type="entry name" value="GAF_2"/>
    <property type="match status" value="1"/>
</dbReference>
<dbReference type="InterPro" id="IPR016032">
    <property type="entry name" value="Sig_transdc_resp-reg_C-effctor"/>
</dbReference>
<dbReference type="PRINTS" id="PR00038">
    <property type="entry name" value="HTHLUXR"/>
</dbReference>
<dbReference type="InterPro" id="IPR036388">
    <property type="entry name" value="WH-like_DNA-bd_sf"/>
</dbReference>
<evidence type="ECO:0000313" key="6">
    <source>
        <dbReference type="Proteomes" id="UP000233750"/>
    </source>
</evidence>
<dbReference type="GO" id="GO:0006355">
    <property type="term" value="P:regulation of DNA-templated transcription"/>
    <property type="evidence" value="ECO:0007669"/>
    <property type="project" value="InterPro"/>
</dbReference>
<protein>
    <submittedName>
        <fullName evidence="5">LuxR family GAF modulated transcriptional regulator</fullName>
    </submittedName>
</protein>
<evidence type="ECO:0000313" key="5">
    <source>
        <dbReference type="EMBL" id="PKV97268.1"/>
    </source>
</evidence>
<evidence type="ECO:0000256" key="1">
    <source>
        <dbReference type="ARBA" id="ARBA00023015"/>
    </source>
</evidence>
<dbReference type="Pfam" id="PF00196">
    <property type="entry name" value="GerE"/>
    <property type="match status" value="1"/>
</dbReference>
<dbReference type="SUPFAM" id="SSF55781">
    <property type="entry name" value="GAF domain-like"/>
    <property type="match status" value="1"/>
</dbReference>
<keyword evidence="6" id="KW-1185">Reference proteome</keyword>
<dbReference type="AlphaFoldDB" id="A0A2N3WTR1"/>
<dbReference type="PANTHER" id="PTHR44688">
    <property type="entry name" value="DNA-BINDING TRANSCRIPTIONAL ACTIVATOR DEVR_DOSR"/>
    <property type="match status" value="1"/>
</dbReference>
<dbReference type="SMART" id="SM00421">
    <property type="entry name" value="HTH_LUXR"/>
    <property type="match status" value="1"/>
</dbReference>
<dbReference type="PANTHER" id="PTHR44688:SF25">
    <property type="entry name" value="HTH LUXR-TYPE DOMAIN-CONTAINING PROTEIN"/>
    <property type="match status" value="1"/>
</dbReference>